<evidence type="ECO:0000256" key="4">
    <source>
        <dbReference type="PROSITE-ProRule" id="PRU00134"/>
    </source>
</evidence>
<evidence type="ECO:0000259" key="5">
    <source>
        <dbReference type="PROSITE" id="PS50865"/>
    </source>
</evidence>
<dbReference type="GO" id="GO:0008270">
    <property type="term" value="F:zinc ion binding"/>
    <property type="evidence" value="ECO:0007669"/>
    <property type="project" value="UniProtKB-KW"/>
</dbReference>
<evidence type="ECO:0000313" key="6">
    <source>
        <dbReference type="EMBL" id="KAF4618340.1"/>
    </source>
</evidence>
<accession>A0A8H4QX69</accession>
<keyword evidence="7" id="KW-1185">Reference proteome</keyword>
<reference evidence="6 7" key="1">
    <citation type="submission" date="2019-12" db="EMBL/GenBank/DDBJ databases">
        <authorList>
            <person name="Floudas D."/>
            <person name="Bentzer J."/>
            <person name="Ahren D."/>
            <person name="Johansson T."/>
            <person name="Persson P."/>
            <person name="Tunlid A."/>
        </authorList>
    </citation>
    <scope>NUCLEOTIDE SEQUENCE [LARGE SCALE GENOMIC DNA]</scope>
    <source>
        <strain evidence="6 7">CBS 102.39</strain>
    </source>
</reference>
<sequence>MPLHIAPQMPVRSAIDLLTSTLQGPMPPNICCVRISIAADRIDQELDAQPTLVERIKFAKSLPQFLRTGIRFLTMHHAPKPHIEMINKQFVSCRCNLKDPAVLRQHTPSRPRPDGRAYERVDALSLLYDVINTICGCITLAVSDRAKHHFRSSSTNGIKNWPRDPNDLLPAGPENTIKALSLWTQAPPLGYSIFTLAGSLALFYSQFAKDLLASRNHIFALALPIKHIREAIAFYDKSIAPNKFDPFIPSHVSSFQKPLTAVFGLFDDLKRTITFEFTIMVTDHGHWFTDSLTRLAAILPTIPGEWSKKLLAQTHFLTPMSICRANPILGLTLGAQQWLTPAANTPERAFEHIVSVRKVGCLNIKCTTAEEAIHLKNCKQCELMRFCNEKCYKEAWRSLDLPHKAICPEMDHLKKSLGEDWDSLFTPGYTFRQFQALCREKNVDMDLVQKVGNSIGALKGAKMRFRAKLEDPANYDRVNAFTGVAPLH</sequence>
<dbReference type="SUPFAM" id="SSF144232">
    <property type="entry name" value="HIT/MYND zinc finger-like"/>
    <property type="match status" value="1"/>
</dbReference>
<comment type="caution">
    <text evidence="6">The sequence shown here is derived from an EMBL/GenBank/DDBJ whole genome shotgun (WGS) entry which is preliminary data.</text>
</comment>
<evidence type="ECO:0000256" key="3">
    <source>
        <dbReference type="ARBA" id="ARBA00022833"/>
    </source>
</evidence>
<dbReference type="EMBL" id="JAACJL010000018">
    <property type="protein sequence ID" value="KAF4618340.1"/>
    <property type="molecule type" value="Genomic_DNA"/>
</dbReference>
<name>A0A8H4QX69_9AGAR</name>
<organism evidence="6 7">
    <name type="scientific">Agrocybe pediades</name>
    <dbReference type="NCBI Taxonomy" id="84607"/>
    <lineage>
        <taxon>Eukaryota</taxon>
        <taxon>Fungi</taxon>
        <taxon>Dikarya</taxon>
        <taxon>Basidiomycota</taxon>
        <taxon>Agaricomycotina</taxon>
        <taxon>Agaricomycetes</taxon>
        <taxon>Agaricomycetidae</taxon>
        <taxon>Agaricales</taxon>
        <taxon>Agaricineae</taxon>
        <taxon>Strophariaceae</taxon>
        <taxon>Agrocybe</taxon>
    </lineage>
</organism>
<keyword evidence="3" id="KW-0862">Zinc</keyword>
<keyword evidence="2 4" id="KW-0863">Zinc-finger</keyword>
<dbReference type="PROSITE" id="PS50865">
    <property type="entry name" value="ZF_MYND_2"/>
    <property type="match status" value="1"/>
</dbReference>
<proteinExistence type="predicted"/>
<gene>
    <name evidence="6" type="ORF">D9613_011698</name>
</gene>
<dbReference type="Gene3D" id="6.10.140.2220">
    <property type="match status" value="1"/>
</dbReference>
<dbReference type="AlphaFoldDB" id="A0A8H4QX69"/>
<dbReference type="Proteomes" id="UP000521872">
    <property type="component" value="Unassembled WGS sequence"/>
</dbReference>
<evidence type="ECO:0000256" key="2">
    <source>
        <dbReference type="ARBA" id="ARBA00022771"/>
    </source>
</evidence>
<evidence type="ECO:0000256" key="1">
    <source>
        <dbReference type="ARBA" id="ARBA00022723"/>
    </source>
</evidence>
<evidence type="ECO:0000313" key="7">
    <source>
        <dbReference type="Proteomes" id="UP000521872"/>
    </source>
</evidence>
<feature type="domain" description="MYND-type" evidence="5">
    <location>
        <begin position="363"/>
        <end position="407"/>
    </location>
</feature>
<keyword evidence="1" id="KW-0479">Metal-binding</keyword>
<protein>
    <recommendedName>
        <fullName evidence="5">MYND-type domain-containing protein</fullName>
    </recommendedName>
</protein>
<dbReference type="InterPro" id="IPR002893">
    <property type="entry name" value="Znf_MYND"/>
</dbReference>